<feature type="transmembrane region" description="Helical" evidence="14">
    <location>
        <begin position="328"/>
        <end position="353"/>
    </location>
</feature>
<feature type="transmembrane region" description="Helical" evidence="14">
    <location>
        <begin position="283"/>
        <end position="308"/>
    </location>
</feature>
<keyword evidence="12 13" id="KW-0807">Transducer</keyword>
<evidence type="ECO:0000256" key="11">
    <source>
        <dbReference type="ARBA" id="ARBA00023180"/>
    </source>
</evidence>
<evidence type="ECO:0000256" key="10">
    <source>
        <dbReference type="ARBA" id="ARBA00023170"/>
    </source>
</evidence>
<evidence type="ECO:0000256" key="7">
    <source>
        <dbReference type="ARBA" id="ARBA00022989"/>
    </source>
</evidence>
<dbReference type="PANTHER" id="PTHR24372:SF80">
    <property type="entry name" value="FI21465P1-RELATED"/>
    <property type="match status" value="1"/>
</dbReference>
<keyword evidence="3" id="KW-1003">Cell membrane</keyword>
<dbReference type="InterPro" id="IPR001611">
    <property type="entry name" value="Leu-rich_rpt"/>
</dbReference>
<dbReference type="PANTHER" id="PTHR24372">
    <property type="entry name" value="GLYCOPROTEIN HORMONE RECEPTOR"/>
    <property type="match status" value="1"/>
</dbReference>
<dbReference type="PROSITE" id="PS00237">
    <property type="entry name" value="G_PROTEIN_RECEP_F1_1"/>
    <property type="match status" value="1"/>
</dbReference>
<dbReference type="PRINTS" id="PR00237">
    <property type="entry name" value="GPCRRHODOPSN"/>
</dbReference>
<dbReference type="VEuPathDB" id="VectorBase:LLONM1_006298"/>
<comment type="subcellular location">
    <subcellularLocation>
        <location evidence="1">Cell membrane</location>
        <topology evidence="1">Multi-pass membrane protein</topology>
    </subcellularLocation>
</comment>
<dbReference type="SUPFAM" id="SSF52058">
    <property type="entry name" value="L domain-like"/>
    <property type="match status" value="1"/>
</dbReference>
<evidence type="ECO:0000313" key="16">
    <source>
        <dbReference type="EMBL" id="MBC1172132.1"/>
    </source>
</evidence>
<evidence type="ECO:0000256" key="8">
    <source>
        <dbReference type="ARBA" id="ARBA00023040"/>
    </source>
</evidence>
<keyword evidence="10 13" id="KW-0675">Receptor</keyword>
<keyword evidence="4" id="KW-0433">Leucine-rich repeat</keyword>
<dbReference type="EnsemblMetazoa" id="LLOJ002544-RA">
    <property type="protein sequence ID" value="LLOJ002544-PA"/>
    <property type="gene ID" value="LLOJ002544"/>
</dbReference>
<dbReference type="SUPFAM" id="SSF81321">
    <property type="entry name" value="Family A G protein-coupled receptor-like"/>
    <property type="match status" value="1"/>
</dbReference>
<dbReference type="VEuPathDB" id="VectorBase:LLOJ002544"/>
<feature type="transmembrane region" description="Helical" evidence="14">
    <location>
        <begin position="144"/>
        <end position="164"/>
    </location>
</feature>
<evidence type="ECO:0000313" key="18">
    <source>
        <dbReference type="Proteomes" id="UP000092461"/>
    </source>
</evidence>
<evidence type="ECO:0000256" key="2">
    <source>
        <dbReference type="ARBA" id="ARBA00010663"/>
    </source>
</evidence>
<dbReference type="GO" id="GO:0008528">
    <property type="term" value="F:G protein-coupled peptide receptor activity"/>
    <property type="evidence" value="ECO:0007669"/>
    <property type="project" value="TreeGrafter"/>
</dbReference>
<accession>A0A1B0CDX4</accession>
<protein>
    <submittedName>
        <fullName evidence="16">Putative glycoprotein hormone receptor</fullName>
    </submittedName>
</protein>
<evidence type="ECO:0000256" key="4">
    <source>
        <dbReference type="ARBA" id="ARBA00022614"/>
    </source>
</evidence>
<dbReference type="InterPro" id="IPR032675">
    <property type="entry name" value="LRR_dom_sf"/>
</dbReference>
<dbReference type="PRINTS" id="PR01739">
    <property type="entry name" value="RELAXINR"/>
</dbReference>
<keyword evidence="8 13" id="KW-0297">G-protein coupled receptor</keyword>
<keyword evidence="7 14" id="KW-1133">Transmembrane helix</keyword>
<keyword evidence="9 14" id="KW-0472">Membrane</keyword>
<proteinExistence type="inferred from homology"/>
<dbReference type="InterPro" id="IPR017452">
    <property type="entry name" value="GPCR_Rhodpsn_7TM"/>
</dbReference>
<keyword evidence="11" id="KW-0325">Glycoprotein</keyword>
<feature type="transmembrane region" description="Helical" evidence="14">
    <location>
        <begin position="611"/>
        <end position="631"/>
    </location>
</feature>
<reference evidence="17" key="3">
    <citation type="submission" date="2020-05" db="UniProtKB">
        <authorList>
            <consortium name="EnsemblMetazoa"/>
        </authorList>
    </citation>
    <scope>IDENTIFICATION</scope>
    <source>
        <strain evidence="17">Jacobina</strain>
    </source>
</reference>
<evidence type="ECO:0000256" key="14">
    <source>
        <dbReference type="SAM" id="Phobius"/>
    </source>
</evidence>
<evidence type="ECO:0000259" key="15">
    <source>
        <dbReference type="PROSITE" id="PS50262"/>
    </source>
</evidence>
<dbReference type="Gene3D" id="1.20.1070.10">
    <property type="entry name" value="Rhodopsin 7-helix transmembrane proteins"/>
    <property type="match status" value="1"/>
</dbReference>
<feature type="domain" description="G-protein coupled receptors family 1 profile" evidence="15">
    <location>
        <begin position="123"/>
        <end position="381"/>
    </location>
</feature>
<dbReference type="InterPro" id="IPR003591">
    <property type="entry name" value="Leu-rich_rpt_typical-subtyp"/>
</dbReference>
<feature type="transmembrane region" description="Helical" evidence="14">
    <location>
        <begin position="188"/>
        <end position="209"/>
    </location>
</feature>
<dbReference type="SMART" id="SM00369">
    <property type="entry name" value="LRR_TYP"/>
    <property type="match status" value="4"/>
</dbReference>
<dbReference type="InterPro" id="IPR000276">
    <property type="entry name" value="GPCR_Rhodpsn"/>
</dbReference>
<evidence type="ECO:0000256" key="12">
    <source>
        <dbReference type="ARBA" id="ARBA00023224"/>
    </source>
</evidence>
<dbReference type="VEuPathDB" id="VectorBase:LLONM1_009567"/>
<reference evidence="16" key="2">
    <citation type="journal article" date="2020" name="BMC">
        <title>Leishmania infection induces a limited differential gene expression in the sand fly midgut.</title>
        <authorList>
            <person name="Coutinho-Abreu I.V."/>
            <person name="Serafim T.D."/>
            <person name="Meneses C."/>
            <person name="Kamhawi S."/>
            <person name="Oliveira F."/>
            <person name="Valenzuela J.G."/>
        </authorList>
    </citation>
    <scope>NUCLEOTIDE SEQUENCE</scope>
    <source>
        <strain evidence="16">Jacobina</strain>
        <tissue evidence="16">Midgut</tissue>
    </source>
</reference>
<evidence type="ECO:0000313" key="17">
    <source>
        <dbReference type="EnsemblMetazoa" id="LLOJ002544-PA"/>
    </source>
</evidence>
<feature type="transmembrane region" description="Helical" evidence="14">
    <location>
        <begin position="230"/>
        <end position="252"/>
    </location>
</feature>
<dbReference type="EMBL" id="GITU01003429">
    <property type="protein sequence ID" value="MBC1172132.1"/>
    <property type="molecule type" value="Transcribed_RNA"/>
</dbReference>
<dbReference type="PROSITE" id="PS50262">
    <property type="entry name" value="G_PROTEIN_RECEP_F1_2"/>
    <property type="match status" value="1"/>
</dbReference>
<dbReference type="EMBL" id="AJWK01008351">
    <property type="status" value="NOT_ANNOTATED_CDS"/>
    <property type="molecule type" value="Genomic_DNA"/>
</dbReference>
<evidence type="ECO:0000256" key="6">
    <source>
        <dbReference type="ARBA" id="ARBA00022737"/>
    </source>
</evidence>
<keyword evidence="18" id="KW-1185">Reference proteome</keyword>
<dbReference type="EMBL" id="AJWK01008350">
    <property type="status" value="NOT_ANNOTATED_CDS"/>
    <property type="molecule type" value="Genomic_DNA"/>
</dbReference>
<reference evidence="18" key="1">
    <citation type="submission" date="2012-05" db="EMBL/GenBank/DDBJ databases">
        <title>Whole Genome Assembly of Lutzomyia longipalpis.</title>
        <authorList>
            <person name="Richards S."/>
            <person name="Qu C."/>
            <person name="Dillon R."/>
            <person name="Worley K."/>
            <person name="Scherer S."/>
            <person name="Batterton M."/>
            <person name="Taylor A."/>
            <person name="Hawes A."/>
            <person name="Hernandez B."/>
            <person name="Kovar C."/>
            <person name="Mandapat C."/>
            <person name="Pham C."/>
            <person name="Qu C."/>
            <person name="Jing C."/>
            <person name="Bess C."/>
            <person name="Bandaranaike D."/>
            <person name="Ngo D."/>
            <person name="Ongeri F."/>
            <person name="Arias F."/>
            <person name="Lara F."/>
            <person name="Weissenberger G."/>
            <person name="Kamau G."/>
            <person name="Han H."/>
            <person name="Shen H."/>
            <person name="Dinh H."/>
            <person name="Khalil I."/>
            <person name="Jones J."/>
            <person name="Shafer J."/>
            <person name="Jayaseelan J."/>
            <person name="Quiroz J."/>
            <person name="Blankenburg K."/>
            <person name="Nguyen L."/>
            <person name="Jackson L."/>
            <person name="Francisco L."/>
            <person name="Tang L.-Y."/>
            <person name="Pu L.-L."/>
            <person name="Perales L."/>
            <person name="Lorensuhewa L."/>
            <person name="Munidasa M."/>
            <person name="Coyle M."/>
            <person name="Taylor M."/>
            <person name="Puazo M."/>
            <person name="Firestine M."/>
            <person name="Scheel M."/>
            <person name="Javaid M."/>
            <person name="Wang M."/>
            <person name="Li M."/>
            <person name="Tabassum N."/>
            <person name="Saada N."/>
            <person name="Osuji N."/>
            <person name="Aqrawi P."/>
            <person name="Fu Q."/>
            <person name="Thornton R."/>
            <person name="Raj R."/>
            <person name="Goodspeed R."/>
            <person name="Mata R."/>
            <person name="Najjar R."/>
            <person name="Gubbala S."/>
            <person name="Lee S."/>
            <person name="Denson S."/>
            <person name="Patil S."/>
            <person name="Macmil S."/>
            <person name="Qi S."/>
            <person name="Matskevitch T."/>
            <person name="Palculict T."/>
            <person name="Mathew T."/>
            <person name="Vee V."/>
            <person name="Velamala V."/>
            <person name="Korchina V."/>
            <person name="Cai W."/>
            <person name="Liu W."/>
            <person name="Dai W."/>
            <person name="Zou X."/>
            <person name="Zhu Y."/>
            <person name="Zhang Y."/>
            <person name="Wu Y.-Q."/>
            <person name="Xin Y."/>
            <person name="Nazarath L."/>
            <person name="Kovar C."/>
            <person name="Han Y."/>
            <person name="Muzny D."/>
            <person name="Gibbs R."/>
        </authorList>
    </citation>
    <scope>NUCLEOTIDE SEQUENCE [LARGE SCALE GENOMIC DNA]</scope>
    <source>
        <strain evidence="18">Jacobina</strain>
    </source>
</reference>
<dbReference type="GO" id="GO:0007189">
    <property type="term" value="P:adenylate cyclase-activating G protein-coupled receptor signaling pathway"/>
    <property type="evidence" value="ECO:0007669"/>
    <property type="project" value="TreeGrafter"/>
</dbReference>
<dbReference type="GO" id="GO:0009755">
    <property type="term" value="P:hormone-mediated signaling pathway"/>
    <property type="evidence" value="ECO:0007669"/>
    <property type="project" value="TreeGrafter"/>
</dbReference>
<organism evidence="17 18">
    <name type="scientific">Lutzomyia longipalpis</name>
    <name type="common">Sand fly</name>
    <dbReference type="NCBI Taxonomy" id="7200"/>
    <lineage>
        <taxon>Eukaryota</taxon>
        <taxon>Metazoa</taxon>
        <taxon>Ecdysozoa</taxon>
        <taxon>Arthropoda</taxon>
        <taxon>Hexapoda</taxon>
        <taxon>Insecta</taxon>
        <taxon>Pterygota</taxon>
        <taxon>Neoptera</taxon>
        <taxon>Endopterygota</taxon>
        <taxon>Diptera</taxon>
        <taxon>Nematocera</taxon>
        <taxon>Psychodoidea</taxon>
        <taxon>Psychodidae</taxon>
        <taxon>Lutzomyia</taxon>
        <taxon>Lutzomyia</taxon>
    </lineage>
</organism>
<dbReference type="Proteomes" id="UP000092461">
    <property type="component" value="Unassembled WGS sequence"/>
</dbReference>
<keyword evidence="6" id="KW-0677">Repeat</keyword>
<dbReference type="Pfam" id="PF00001">
    <property type="entry name" value="7tm_1"/>
    <property type="match status" value="1"/>
</dbReference>
<evidence type="ECO:0000256" key="3">
    <source>
        <dbReference type="ARBA" id="ARBA00022475"/>
    </source>
</evidence>
<evidence type="ECO:0000256" key="9">
    <source>
        <dbReference type="ARBA" id="ARBA00023136"/>
    </source>
</evidence>
<dbReference type="GO" id="GO:0005886">
    <property type="term" value="C:plasma membrane"/>
    <property type="evidence" value="ECO:0007669"/>
    <property type="project" value="UniProtKB-SubCell"/>
</dbReference>
<evidence type="ECO:0000256" key="13">
    <source>
        <dbReference type="RuleBase" id="RU000688"/>
    </source>
</evidence>
<comment type="similarity">
    <text evidence="2 13">Belongs to the G-protein coupled receptor 1 family.</text>
</comment>
<name>A0A1B0CDX4_LUTLO</name>
<keyword evidence="5 13" id="KW-0812">Transmembrane</keyword>
<feature type="transmembrane region" description="Helical" evidence="14">
    <location>
        <begin position="111"/>
        <end position="132"/>
    </location>
</feature>
<dbReference type="Gene3D" id="3.80.10.10">
    <property type="entry name" value="Ribonuclease Inhibitor"/>
    <property type="match status" value="2"/>
</dbReference>
<sequence length="709" mass="80255">MGLIDTPGKFNFIYTWPPNWATSQTYRVVLFVGSRSHPTATPTYAPTRINLDGIEIKNIDADAVSGLTTLQSIVFTKFYYCGYAPHVKNCKPNTDGISTLSDLLSKPVLRYSAWLMALVTCMGNGLVLWGRFALRDENRAVSMVIRNLAVADMLMGFYLLIISIQDFRYRNRYHEVAQDWASSWNCTLAGLLAMTSSEVSMLILAFMSVERFLLIADPFGGHRRLDSRNVLTSMIAIWTVGGTIAIIPVIHWRSSTRFYGTYSGTCFPLHVQERFPLGWQYSAFVFLGVNLSLLMLIASLYTALLISIWRTRRATPLAVLDCEFAIRFFFIVLTDATCWAPIIALKILAFLSYEISVLDKSLQFFSNNLIAIIPSLQKFTLRDTSVTHIPKLSHTSLKIINFSFNKVNSIEKNAFKDCPALIEIDISNNELSFLDNEVFASLKNISKIRLIFNKIKSISENAFRDLNVLYLSLNYNELEEINLDIFKTIVGLKLLELIHNKLKTVHSSLPFLSKDFKLFLSNNELITLNLKHIEPLALYALNNQLKSFTIGKNCQHIEIQNNQIKEISLKDSSSTLNDLFLNKNPLKNENLKEICKCTNLNILYLNEIADIYAWIVIFILPLNSAVNPLLYTFTTPRYRDKIGMKGWQTIFVRRKNDVGVVGEGTANGLTNSNPDESQGKILPLLYTPSTAKHDWKILGKSLGFSPQNG</sequence>
<dbReference type="InterPro" id="IPR008112">
    <property type="entry name" value="Relaxin_rcpt"/>
</dbReference>
<dbReference type="AlphaFoldDB" id="A0A1B0CDX4"/>
<dbReference type="Pfam" id="PF13855">
    <property type="entry name" value="LRR_8"/>
    <property type="match status" value="1"/>
</dbReference>
<evidence type="ECO:0000256" key="1">
    <source>
        <dbReference type="ARBA" id="ARBA00004651"/>
    </source>
</evidence>
<evidence type="ECO:0000256" key="5">
    <source>
        <dbReference type="ARBA" id="ARBA00022692"/>
    </source>
</evidence>